<proteinExistence type="predicted"/>
<reference evidence="1" key="1">
    <citation type="journal article" date="2021" name="J Fungi (Basel)">
        <title>Virulence traits and population genomics of the black yeast Aureobasidium melanogenum.</title>
        <authorList>
            <person name="Cernosa A."/>
            <person name="Sun X."/>
            <person name="Gostincar C."/>
            <person name="Fang C."/>
            <person name="Gunde-Cimerman N."/>
            <person name="Song Z."/>
        </authorList>
    </citation>
    <scope>NUCLEOTIDE SEQUENCE</scope>
    <source>
        <strain evidence="1">EXF-9911</strain>
    </source>
</reference>
<sequence length="338" mass="37794">MSGDDLSLESKPSPLHPTLLTLLPPILTTGWQSALQALKTKNAKFEDDLSKLLVANEQAQDHLQHAFTRQLLSGGVLRHTSGKHDQWRVNLASHLHMLGDDPCSVSPAALQTMLTELFSVDARPTQQHAHHKQLISTEANTVLVEVGSLALFTNTGELLAHHVELMRDRSELMYPLYATVYSQNPDLYGKQDTTSSYRQFIISTTISDTYGTEAARARPQVEQKLRIAEVVYWFKLALGNGALALLVQSKWKKSALQAWDFRVPAVLRYLAATNPSLAKVCKIAEANIWSCFDNTQGLKVPRHLKYEKYNKKQIGRASLFELLCSEFEDAAVLEDSLD</sequence>
<dbReference type="EMBL" id="JAHFXF010000203">
    <property type="protein sequence ID" value="KAG9693163.1"/>
    <property type="molecule type" value="Genomic_DNA"/>
</dbReference>
<evidence type="ECO:0000313" key="1">
    <source>
        <dbReference type="EMBL" id="KAG9693163.1"/>
    </source>
</evidence>
<dbReference type="OrthoDB" id="10381860at2759"/>
<dbReference type="AlphaFoldDB" id="A0A9P8ELX8"/>
<dbReference type="Proteomes" id="UP000779574">
    <property type="component" value="Unassembled WGS sequence"/>
</dbReference>
<evidence type="ECO:0000313" key="2">
    <source>
        <dbReference type="Proteomes" id="UP000779574"/>
    </source>
</evidence>
<name>A0A9P8ELX8_AURME</name>
<reference evidence="1" key="2">
    <citation type="submission" date="2021-08" db="EMBL/GenBank/DDBJ databases">
        <authorList>
            <person name="Gostincar C."/>
            <person name="Sun X."/>
            <person name="Song Z."/>
            <person name="Gunde-Cimerman N."/>
        </authorList>
    </citation>
    <scope>NUCLEOTIDE SEQUENCE</scope>
    <source>
        <strain evidence="1">EXF-9911</strain>
    </source>
</reference>
<protein>
    <submittedName>
        <fullName evidence="1">Uncharacterized protein</fullName>
    </submittedName>
</protein>
<feature type="non-terminal residue" evidence="1">
    <location>
        <position position="338"/>
    </location>
</feature>
<gene>
    <name evidence="1" type="ORF">KCU76_g6162</name>
</gene>
<comment type="caution">
    <text evidence="1">The sequence shown here is derived from an EMBL/GenBank/DDBJ whole genome shotgun (WGS) entry which is preliminary data.</text>
</comment>
<accession>A0A9P8ELX8</accession>
<organism evidence="1 2">
    <name type="scientific">Aureobasidium melanogenum</name>
    <name type="common">Aureobasidium pullulans var. melanogenum</name>
    <dbReference type="NCBI Taxonomy" id="46634"/>
    <lineage>
        <taxon>Eukaryota</taxon>
        <taxon>Fungi</taxon>
        <taxon>Dikarya</taxon>
        <taxon>Ascomycota</taxon>
        <taxon>Pezizomycotina</taxon>
        <taxon>Dothideomycetes</taxon>
        <taxon>Dothideomycetidae</taxon>
        <taxon>Dothideales</taxon>
        <taxon>Saccotheciaceae</taxon>
        <taxon>Aureobasidium</taxon>
    </lineage>
</organism>